<dbReference type="Proteomes" id="UP000677918">
    <property type="component" value="Unassembled WGS sequence"/>
</dbReference>
<evidence type="ECO:0000256" key="1">
    <source>
        <dbReference type="ARBA" id="ARBA00008720"/>
    </source>
</evidence>
<proteinExistence type="inferred from homology"/>
<dbReference type="HAMAP" id="MF_00245">
    <property type="entry name" value="UPF0122"/>
    <property type="match status" value="1"/>
</dbReference>
<dbReference type="Gene3D" id="1.10.10.10">
    <property type="entry name" value="Winged helix-like DNA-binding domain superfamily/Winged helix DNA-binding domain"/>
    <property type="match status" value="1"/>
</dbReference>
<dbReference type="InterPro" id="IPR013324">
    <property type="entry name" value="RNA_pol_sigma_r3/r4-like"/>
</dbReference>
<evidence type="ECO:0000256" key="3">
    <source>
        <dbReference type="HAMAP-Rule" id="MF_00245"/>
    </source>
</evidence>
<dbReference type="PANTHER" id="PTHR40083:SF1">
    <property type="entry name" value="UPF0122 PROTEIN YLXM"/>
    <property type="match status" value="1"/>
</dbReference>
<comment type="caution">
    <text evidence="4">The sequence shown here is derived from an EMBL/GenBank/DDBJ whole genome shotgun (WGS) entry which is preliminary data.</text>
</comment>
<dbReference type="InterPro" id="IPR007394">
    <property type="entry name" value="UPF0122"/>
</dbReference>
<evidence type="ECO:0000313" key="5">
    <source>
        <dbReference type="Proteomes" id="UP000677918"/>
    </source>
</evidence>
<sequence length="139" mass="16154">MDRNALEKTNRINLLYDFYRMLLTDKQQMFMQYYFHEDYSLGEIANLFAISRQAVYEHIKRAETTLEDYEGKLGLVARHERRALLMEETIEHLDRLSDALEALPETDPGRASLLRLRQIAEELIGMDDDSSEGGDSHGV</sequence>
<dbReference type="RefSeq" id="WP_213411302.1">
    <property type="nucleotide sequence ID" value="NZ_BOVK01000016.1"/>
</dbReference>
<keyword evidence="5" id="KW-1185">Reference proteome</keyword>
<organism evidence="4 5">
    <name type="scientific">Xylanibacillus composti</name>
    <dbReference type="NCBI Taxonomy" id="1572762"/>
    <lineage>
        <taxon>Bacteria</taxon>
        <taxon>Bacillati</taxon>
        <taxon>Bacillota</taxon>
        <taxon>Bacilli</taxon>
        <taxon>Bacillales</taxon>
        <taxon>Paenibacillaceae</taxon>
        <taxon>Xylanibacillus</taxon>
    </lineage>
</organism>
<dbReference type="NCBIfam" id="NF045758">
    <property type="entry name" value="YlxM"/>
    <property type="match status" value="1"/>
</dbReference>
<protein>
    <recommendedName>
        <fullName evidence="3">UPF0122 protein XYCOK13_14990</fullName>
    </recommendedName>
</protein>
<evidence type="ECO:0000313" key="4">
    <source>
        <dbReference type="EMBL" id="GIQ68675.1"/>
    </source>
</evidence>
<comment type="similarity">
    <text evidence="1 3">Belongs to the UPF0122 family.</text>
</comment>
<dbReference type="InterPro" id="IPR054831">
    <property type="entry name" value="UPF0122_fam_protein"/>
</dbReference>
<dbReference type="InterPro" id="IPR036388">
    <property type="entry name" value="WH-like_DNA-bd_sf"/>
</dbReference>
<reference evidence="4" key="1">
    <citation type="submission" date="2021-04" db="EMBL/GenBank/DDBJ databases">
        <title>Draft genome sequence of Xylanibacillus composti strain K13.</title>
        <authorList>
            <person name="Uke A."/>
            <person name="Chhe C."/>
            <person name="Baramee S."/>
            <person name="Kosugi A."/>
        </authorList>
    </citation>
    <scope>NUCLEOTIDE SEQUENCE</scope>
    <source>
        <strain evidence="4">K13</strain>
    </source>
</reference>
<dbReference type="PANTHER" id="PTHR40083">
    <property type="entry name" value="UPF0122 PROTEIN CBO2450/CLC_2298"/>
    <property type="match status" value="1"/>
</dbReference>
<evidence type="ECO:0000256" key="2">
    <source>
        <dbReference type="ARBA" id="ARBA00024764"/>
    </source>
</evidence>
<name>A0A8J4M221_9BACL</name>
<dbReference type="EMBL" id="BOVK01000016">
    <property type="protein sequence ID" value="GIQ68675.1"/>
    <property type="molecule type" value="Genomic_DNA"/>
</dbReference>
<dbReference type="SUPFAM" id="SSF88659">
    <property type="entry name" value="Sigma3 and sigma4 domains of RNA polymerase sigma factors"/>
    <property type="match status" value="1"/>
</dbReference>
<accession>A0A8J4M221</accession>
<gene>
    <name evidence="4" type="ORF">XYCOK13_14990</name>
</gene>
<comment type="function">
    <text evidence="2 3">Might take part in the signal recognition particle (SRP) pathway. This is inferred from the conservation of its genetic proximity to ftsY/ffh. May be a regulatory protein.</text>
</comment>
<dbReference type="AlphaFoldDB" id="A0A8J4M221"/>
<dbReference type="Pfam" id="PF04297">
    <property type="entry name" value="UPF0122"/>
    <property type="match status" value="1"/>
</dbReference>